<name>A0A8B6ES25_MYTGA</name>
<evidence type="ECO:0000256" key="1">
    <source>
        <dbReference type="SAM" id="SignalP"/>
    </source>
</evidence>
<dbReference type="EMBL" id="UYJE01005646">
    <property type="protein sequence ID" value="VDI39024.1"/>
    <property type="molecule type" value="Genomic_DNA"/>
</dbReference>
<keyword evidence="1" id="KW-0732">Signal</keyword>
<keyword evidence="3" id="KW-1185">Reference proteome</keyword>
<gene>
    <name evidence="2" type="ORF">MGAL_10B031412</name>
</gene>
<evidence type="ECO:0000313" key="3">
    <source>
        <dbReference type="Proteomes" id="UP000596742"/>
    </source>
</evidence>
<proteinExistence type="predicted"/>
<evidence type="ECO:0008006" key="4">
    <source>
        <dbReference type="Google" id="ProtNLM"/>
    </source>
</evidence>
<feature type="chain" id="PRO_5032774518" description="IPT/TIG domain-containing protein" evidence="1">
    <location>
        <begin position="22"/>
        <end position="177"/>
    </location>
</feature>
<reference evidence="2" key="1">
    <citation type="submission" date="2018-11" db="EMBL/GenBank/DDBJ databases">
        <authorList>
            <person name="Alioto T."/>
            <person name="Alioto T."/>
        </authorList>
    </citation>
    <scope>NUCLEOTIDE SEQUENCE</scope>
</reference>
<protein>
    <recommendedName>
        <fullName evidence="4">IPT/TIG domain-containing protein</fullName>
    </recommendedName>
</protein>
<sequence length="177" mass="19626">MECVKMILTLTLLVLLKESKGTPRWTNRDLDPSWNWQHIKRSETVQGIREDSYQGQHTFSTCIINLAIELHQIGEAQRLLVVDQNGILNKESETTGNPITVVVSGIDHSTPVTITGLGPFSTSRLTKQVVMIPGSETCAKAIITTPELLLLGFNITKQIKVTVPTPYEQIDMAQAVM</sequence>
<evidence type="ECO:0000313" key="2">
    <source>
        <dbReference type="EMBL" id="VDI39024.1"/>
    </source>
</evidence>
<organism evidence="2 3">
    <name type="scientific">Mytilus galloprovincialis</name>
    <name type="common">Mediterranean mussel</name>
    <dbReference type="NCBI Taxonomy" id="29158"/>
    <lineage>
        <taxon>Eukaryota</taxon>
        <taxon>Metazoa</taxon>
        <taxon>Spiralia</taxon>
        <taxon>Lophotrochozoa</taxon>
        <taxon>Mollusca</taxon>
        <taxon>Bivalvia</taxon>
        <taxon>Autobranchia</taxon>
        <taxon>Pteriomorphia</taxon>
        <taxon>Mytilida</taxon>
        <taxon>Mytiloidea</taxon>
        <taxon>Mytilidae</taxon>
        <taxon>Mytilinae</taxon>
        <taxon>Mytilus</taxon>
    </lineage>
</organism>
<accession>A0A8B6ES25</accession>
<dbReference type="AlphaFoldDB" id="A0A8B6ES25"/>
<comment type="caution">
    <text evidence="2">The sequence shown here is derived from an EMBL/GenBank/DDBJ whole genome shotgun (WGS) entry which is preliminary data.</text>
</comment>
<dbReference type="Proteomes" id="UP000596742">
    <property type="component" value="Unassembled WGS sequence"/>
</dbReference>
<feature type="signal peptide" evidence="1">
    <location>
        <begin position="1"/>
        <end position="21"/>
    </location>
</feature>
<dbReference type="OrthoDB" id="10282118at2759"/>